<dbReference type="InterPro" id="IPR032675">
    <property type="entry name" value="LRR_dom_sf"/>
</dbReference>
<evidence type="ECO:0000313" key="4">
    <source>
        <dbReference type="Proteomes" id="UP000324897"/>
    </source>
</evidence>
<keyword evidence="4" id="KW-1185">Reference proteome</keyword>
<accession>A0A5J9UTA0</accession>
<reference evidence="3 4" key="1">
    <citation type="journal article" date="2019" name="Sci. Rep.">
        <title>A high-quality genome of Eragrostis curvula grass provides insights into Poaceae evolution and supports new strategies to enhance forage quality.</title>
        <authorList>
            <person name="Carballo J."/>
            <person name="Santos B.A.C.M."/>
            <person name="Zappacosta D."/>
            <person name="Garbus I."/>
            <person name="Selva J.P."/>
            <person name="Gallo C.A."/>
            <person name="Diaz A."/>
            <person name="Albertini E."/>
            <person name="Caccamo M."/>
            <person name="Echenique V."/>
        </authorList>
    </citation>
    <scope>NUCLEOTIDE SEQUENCE [LARGE SCALE GENOMIC DNA]</scope>
    <source>
        <strain evidence="4">cv. Victoria</strain>
        <tissue evidence="3">Leaf</tissue>
    </source>
</reference>
<organism evidence="3 4">
    <name type="scientific">Eragrostis curvula</name>
    <name type="common">weeping love grass</name>
    <dbReference type="NCBI Taxonomy" id="38414"/>
    <lineage>
        <taxon>Eukaryota</taxon>
        <taxon>Viridiplantae</taxon>
        <taxon>Streptophyta</taxon>
        <taxon>Embryophyta</taxon>
        <taxon>Tracheophyta</taxon>
        <taxon>Spermatophyta</taxon>
        <taxon>Magnoliopsida</taxon>
        <taxon>Liliopsida</taxon>
        <taxon>Poales</taxon>
        <taxon>Poaceae</taxon>
        <taxon>PACMAD clade</taxon>
        <taxon>Chloridoideae</taxon>
        <taxon>Eragrostideae</taxon>
        <taxon>Eragrostidinae</taxon>
        <taxon>Eragrostis</taxon>
    </lineage>
</organism>
<proteinExistence type="predicted"/>
<dbReference type="SUPFAM" id="SSF52058">
    <property type="entry name" value="L domain-like"/>
    <property type="match status" value="2"/>
</dbReference>
<name>A0A5J9UTA0_9POAL</name>
<evidence type="ECO:0000256" key="1">
    <source>
        <dbReference type="SAM" id="MobiDB-lite"/>
    </source>
</evidence>
<dbReference type="PANTHER" id="PTHR33463:SF148">
    <property type="entry name" value="NB-ARC DOMAIN-CONTAINING PROTEIN"/>
    <property type="match status" value="1"/>
</dbReference>
<feature type="domain" description="Disease resistance protein At4g27190-like leucine-rich repeats" evidence="2">
    <location>
        <begin position="1592"/>
        <end position="1698"/>
    </location>
</feature>
<feature type="domain" description="Disease resistance protein At4g27190-like leucine-rich repeats" evidence="2">
    <location>
        <begin position="923"/>
        <end position="1023"/>
    </location>
</feature>
<dbReference type="OrthoDB" id="687306at2759"/>
<dbReference type="Gene3D" id="3.80.10.10">
    <property type="entry name" value="Ribonuclease Inhibitor"/>
    <property type="match status" value="4"/>
</dbReference>
<comment type="caution">
    <text evidence="3">The sequence shown here is derived from an EMBL/GenBank/DDBJ whole genome shotgun (WGS) entry which is preliminary data.</text>
</comment>
<dbReference type="Gramene" id="TVU26501">
    <property type="protein sequence ID" value="TVU26501"/>
    <property type="gene ID" value="EJB05_29051"/>
</dbReference>
<feature type="region of interest" description="Disordered" evidence="1">
    <location>
        <begin position="1338"/>
        <end position="1357"/>
    </location>
</feature>
<gene>
    <name evidence="3" type="ORF">EJB05_29051</name>
</gene>
<dbReference type="InterPro" id="IPR057135">
    <property type="entry name" value="At4g27190-like_LRR"/>
</dbReference>
<dbReference type="PANTHER" id="PTHR33463">
    <property type="entry name" value="NB-ARC DOMAIN-CONTAINING PROTEIN-RELATED"/>
    <property type="match status" value="1"/>
</dbReference>
<sequence>MVDVTTDSGVFRTAQIITRAPSVARNSILEWQSEHANMMVAGSYYDAARVDRTDLKDLSVNPVESIMRTEVFDAKSIDDAVERILEELKEDAAGGSARSSGRHNVIYFDGWDGLGASAVLRVVGRRLTPATPAGRRTPAAAAGLEFSHIFHIDCSKWESKRAMQKMIAEQLKLPASVMELFAAQDEEDDYKGVGKGSRAEIGRVAEDIREEIQKLRRFLLIFHNGSSEETDLGSLGFPLLDQYSRSKVLWSFQGRFRFYPRTKVDRALKNTRTTDVFLSVAVSSSDTGGDKLMSGILHHEAEEIAREMANINTGGIDWHAAATNCFLYVMKIRSMGSQIIDYDMSAHACNYWRCDGIVQALQQGDIGTDDGVDKLWLSSDALHREIQLDEDYYQNLNVLSQGERHLHKRMACWTSPAYGFMLIPDPEGQIAKGMFQQFDKLCVLKLSACKFNFTSPPFVLCHNLRFLWLDHCQEGSKTAEAVEDEDIHLFLQRLWVLDVRYSNKAFLSKEMMNFMTQLRELNVVGEDKHLHFDLMNNVRRLRVKEFSGPYFTFSRDDKMELFDMSVDHREPINFHIFSSSNLKTVIIDGSSNLTGISLTKCVKLKNIFLSGSFPDLRSIDITDAPIESLDLTAVRTPNLDELYLDCEKLCAILWPPTAEGRSKRYLDKLRIDTTKKEGTTEHTAGEALGEFNWQISVRDARILQSLESVKDYFSSNHAHVEISSPSYHPYVDDTGRRDDKMKNSSGQHVQEKLKQLIMDTAIYADVAVTLKGINKQQKQANEGDTDALAIMSICPDPPCVPSQGCYIHIDDQTRAKLQATSANIPAFVCDSAKILHVHDSVHVTSILGASSASPTWNQLEWCLVERCPKLGCVFSPLLDEGLEGTHKEKFKELRTFWASHLLKARHIWKWNNGSSTFWYNGGTFENVTFLHVEYCPRLTNIIQYYAVRNALDKLETLEIMWCGDLSMAFHFYDTFRGWIFKKLKHIRLHELPKLLKISNFGFKMYMPELKTIKIRGCWSLSTLPIVDSNNVVECDCEKDWWDRLEWESAEHARKYKLRNPRHYKKTMLKGSVLSWSIHSLWFRSHAYMIDVILPFPFPVILPVPFLGVQRMLPVISSSFRLLGLSVHRSALPRDGSSINEEVKEEDIKQFLQRLWVLDVRHSNHAFLSKEMMDFMTQLRELNVLGDDELWHVNLVQSQLHNIHKLRIKETTVDSRILFSGMDKMELLELSRNYSISVLSEIYVKSCRSLKTFIINGFDSLREITLSRCAKLKNILLSGSFVVLHKIHIIGAGVETLDLSAVKASNLDELCLLDCEKLCAIFWPQARYMNRLRIDTTQKEGTTEVSRERTTGKPPSKFDWHISVRDPRILQSLESVKDYFGSSHAHVEISSPSHHPYVDDAGSRDDKTKSRSGQHVQEKLKQLIMDTAIYADVTVTMKGINKQQKQANEGDTDALAIMSICPTPPSVPFRGCSYIHIDDQTRAKLQATSATIPAFICDSAKILHVHDSLSVTNIAAAPLASGTWNQLEWCRIERCPKLECVFSPHLGVGEEGSNIHTEMFKKLRTTWASDLPITRYIWKLSGKSTSSWSYGGTFEDLTLLHIDCCPRLVNAIYCPLAGRNDLDRLETLEIIYCSDLSVVFHAYHTPGQPTTMGWWMFKKLKHIRLHELPKLKKIGNAATISMPELETIKIRGCWSLRTLPIVETENVMECDCEKEWWDGLEWERAEHAIKYKPTHPRHYKKTMLKGSVLRLVLFVEQRNKVIHPVPLLRVQQMSVAPSCRCPASRHQFQLSLFLAWFPCASICTTMVWPCSSSTSCSLFFPTALLLRLRYGRVHSSPPVQDTELAFSILPCEKFKNKNRAERSGPSCFSLSSGYGLGVMLGC</sequence>
<evidence type="ECO:0000259" key="2">
    <source>
        <dbReference type="Pfam" id="PF23247"/>
    </source>
</evidence>
<dbReference type="Pfam" id="PF23247">
    <property type="entry name" value="LRR_RPS2"/>
    <property type="match status" value="2"/>
</dbReference>
<feature type="non-terminal residue" evidence="3">
    <location>
        <position position="1"/>
    </location>
</feature>
<dbReference type="Proteomes" id="UP000324897">
    <property type="component" value="Chromosome 2"/>
</dbReference>
<feature type="compositionally biased region" description="Basic and acidic residues" evidence="1">
    <location>
        <begin position="1395"/>
        <end position="1408"/>
    </location>
</feature>
<dbReference type="EMBL" id="RWGY01000013">
    <property type="protein sequence ID" value="TVU26501.1"/>
    <property type="molecule type" value="Genomic_DNA"/>
</dbReference>
<protein>
    <recommendedName>
        <fullName evidence="2">Disease resistance protein At4g27190-like leucine-rich repeats domain-containing protein</fullName>
    </recommendedName>
</protein>
<dbReference type="InterPro" id="IPR050905">
    <property type="entry name" value="Plant_NBS-LRR"/>
</dbReference>
<evidence type="ECO:0000313" key="3">
    <source>
        <dbReference type="EMBL" id="TVU26501.1"/>
    </source>
</evidence>
<feature type="region of interest" description="Disordered" evidence="1">
    <location>
        <begin position="1386"/>
        <end position="1414"/>
    </location>
</feature>